<keyword evidence="6" id="KW-0963">Cytoplasm</keyword>
<reference evidence="12 13" key="1">
    <citation type="submission" date="2017-06" db="EMBL/GenBank/DDBJ databases">
        <title>A platform for efficient transgenesis in Macrostomum lignano, a flatworm model organism for stem cell research.</title>
        <authorList>
            <person name="Berezikov E."/>
        </authorList>
    </citation>
    <scope>NUCLEOTIDE SEQUENCE [LARGE SCALE GENOMIC DNA]</scope>
    <source>
        <strain evidence="12">DV1</strain>
        <tissue evidence="12">Whole organism</tissue>
    </source>
</reference>
<dbReference type="EMBL" id="NIVC01000085">
    <property type="protein sequence ID" value="PAA91476.1"/>
    <property type="molecule type" value="Genomic_DNA"/>
</dbReference>
<evidence type="ECO:0000256" key="9">
    <source>
        <dbReference type="ARBA" id="ARBA00023136"/>
    </source>
</evidence>
<keyword evidence="7" id="KW-0333">Golgi apparatus</keyword>
<dbReference type="GO" id="GO:0005802">
    <property type="term" value="C:trans-Golgi network"/>
    <property type="evidence" value="ECO:0007669"/>
    <property type="project" value="TreeGrafter"/>
</dbReference>
<accession>A0A267GZL8</accession>
<evidence type="ECO:0008006" key="14">
    <source>
        <dbReference type="Google" id="ProtNLM"/>
    </source>
</evidence>
<comment type="caution">
    <text evidence="12">The sequence shown here is derived from an EMBL/GenBank/DDBJ whole genome shotgun (WGS) entry which is preliminary data.</text>
</comment>
<gene>
    <name evidence="12" type="ORF">BOX15_Mlig019903g1</name>
</gene>
<feature type="region of interest" description="Disordered" evidence="11">
    <location>
        <begin position="1"/>
        <end position="65"/>
    </location>
</feature>
<feature type="region of interest" description="Disordered" evidence="11">
    <location>
        <begin position="191"/>
        <end position="217"/>
    </location>
</feature>
<keyword evidence="9" id="KW-0472">Membrane</keyword>
<dbReference type="GO" id="GO:0005829">
    <property type="term" value="C:cytosol"/>
    <property type="evidence" value="ECO:0007669"/>
    <property type="project" value="UniProtKB-SubCell"/>
</dbReference>
<dbReference type="Gene3D" id="1.20.5.170">
    <property type="match status" value="1"/>
</dbReference>
<keyword evidence="8 10" id="KW-0175">Coiled coil</keyword>
<name>A0A267GZL8_9PLAT</name>
<evidence type="ECO:0000256" key="7">
    <source>
        <dbReference type="ARBA" id="ARBA00023034"/>
    </source>
</evidence>
<proteinExistence type="inferred from homology"/>
<dbReference type="GO" id="GO:0000139">
    <property type="term" value="C:Golgi membrane"/>
    <property type="evidence" value="ECO:0007669"/>
    <property type="project" value="UniProtKB-SubCell"/>
</dbReference>
<feature type="compositionally biased region" description="Polar residues" evidence="11">
    <location>
        <begin position="24"/>
        <end position="51"/>
    </location>
</feature>
<evidence type="ECO:0000256" key="5">
    <source>
        <dbReference type="ARBA" id="ARBA00010880"/>
    </source>
</evidence>
<comment type="similarity">
    <text evidence="5">Belongs to the SCOC family.</text>
</comment>
<evidence type="ECO:0000256" key="1">
    <source>
        <dbReference type="ARBA" id="ARBA00002743"/>
    </source>
</evidence>
<comment type="subcellular location">
    <subcellularLocation>
        <location evidence="3">Cytoplasm</location>
        <location evidence="3">Cytosol</location>
    </subcellularLocation>
    <subcellularLocation>
        <location evidence="2">Golgi apparatus membrane</location>
        <topology evidence="2">Peripheral membrane protein</topology>
        <orientation evidence="2">Cytoplasmic side</orientation>
    </subcellularLocation>
    <subcellularLocation>
        <location evidence="4">Golgi apparatus</location>
        <location evidence="4">trans-Golgi network</location>
    </subcellularLocation>
</comment>
<organism evidence="12 13">
    <name type="scientific">Macrostomum lignano</name>
    <dbReference type="NCBI Taxonomy" id="282301"/>
    <lineage>
        <taxon>Eukaryota</taxon>
        <taxon>Metazoa</taxon>
        <taxon>Spiralia</taxon>
        <taxon>Lophotrochozoa</taxon>
        <taxon>Platyhelminthes</taxon>
        <taxon>Rhabditophora</taxon>
        <taxon>Macrostomorpha</taxon>
        <taxon>Macrostomida</taxon>
        <taxon>Macrostomidae</taxon>
        <taxon>Macrostomum</taxon>
    </lineage>
</organism>
<dbReference type="PANTHER" id="PTHR21614">
    <property type="entry name" value="SHORT COILED COIL PROTEIN"/>
    <property type="match status" value="1"/>
</dbReference>
<evidence type="ECO:0000256" key="10">
    <source>
        <dbReference type="SAM" id="Coils"/>
    </source>
</evidence>
<dbReference type="AlphaFoldDB" id="A0A267GZL8"/>
<feature type="non-terminal residue" evidence="12">
    <location>
        <position position="1"/>
    </location>
</feature>
<dbReference type="PANTHER" id="PTHR21614:SF0">
    <property type="entry name" value="GEO08385P1"/>
    <property type="match status" value="1"/>
</dbReference>
<keyword evidence="13" id="KW-1185">Reference proteome</keyword>
<dbReference type="Proteomes" id="UP000215902">
    <property type="component" value="Unassembled WGS sequence"/>
</dbReference>
<evidence type="ECO:0000256" key="8">
    <source>
        <dbReference type="ARBA" id="ARBA00023054"/>
    </source>
</evidence>
<evidence type="ECO:0000256" key="2">
    <source>
        <dbReference type="ARBA" id="ARBA00004255"/>
    </source>
</evidence>
<dbReference type="Pfam" id="PF10224">
    <property type="entry name" value="DUF2205"/>
    <property type="match status" value="1"/>
</dbReference>
<dbReference type="STRING" id="282301.A0A267GZL8"/>
<evidence type="ECO:0000256" key="6">
    <source>
        <dbReference type="ARBA" id="ARBA00022490"/>
    </source>
</evidence>
<evidence type="ECO:0000313" key="12">
    <source>
        <dbReference type="EMBL" id="PAA91476.1"/>
    </source>
</evidence>
<comment type="function">
    <text evidence="1">Positive regulator of amino acid starvation-induced autophagy.</text>
</comment>
<evidence type="ECO:0000256" key="3">
    <source>
        <dbReference type="ARBA" id="ARBA00004514"/>
    </source>
</evidence>
<dbReference type="InterPro" id="IPR019357">
    <property type="entry name" value="SCOC"/>
</dbReference>
<dbReference type="OrthoDB" id="2163284at2759"/>
<evidence type="ECO:0000256" key="11">
    <source>
        <dbReference type="SAM" id="MobiDB-lite"/>
    </source>
</evidence>
<feature type="coiled-coil region" evidence="10">
    <location>
        <begin position="135"/>
        <end position="169"/>
    </location>
</feature>
<feature type="compositionally biased region" description="Basic residues" evidence="11">
    <location>
        <begin position="199"/>
        <end position="217"/>
    </location>
</feature>
<evidence type="ECO:0000313" key="13">
    <source>
        <dbReference type="Proteomes" id="UP000215902"/>
    </source>
</evidence>
<evidence type="ECO:0000256" key="4">
    <source>
        <dbReference type="ARBA" id="ARBA00004601"/>
    </source>
</evidence>
<protein>
    <recommendedName>
        <fullName evidence="14">Short coiled-coil protein</fullName>
    </recommendedName>
</protein>
<sequence>QYKKSKKMMSENNMTVIALESDSESGPDSQQPAKQDLSSQQQPALLPTSSIEAAGSSALPNSNPEWMQHWSETLRYSSQSGRFAEYGSSSSAALEAAGASGGASLVSALTGAGATSSNADLAGHLEGGASEEEEKLRLVTQIAELQSTLDDLSQRVETVKEENLKLSSENRILGQYIENLMAASSVFAAATADGDASPKARKRGQGGHSARRYNRPQ</sequence>